<evidence type="ECO:0000256" key="4">
    <source>
        <dbReference type="ARBA" id="ARBA00022705"/>
    </source>
</evidence>
<keyword evidence="2" id="KW-0808">Transferase</keyword>
<evidence type="ECO:0000313" key="9">
    <source>
        <dbReference type="Proteomes" id="UP000732399"/>
    </source>
</evidence>
<comment type="catalytic activity">
    <reaction evidence="7">
        <text>DNA(n) + a 2'-deoxyribonucleoside 5'-triphosphate = DNA(n+1) + diphosphate</text>
        <dbReference type="Rhea" id="RHEA:22508"/>
        <dbReference type="Rhea" id="RHEA-COMP:17339"/>
        <dbReference type="Rhea" id="RHEA-COMP:17340"/>
        <dbReference type="ChEBI" id="CHEBI:33019"/>
        <dbReference type="ChEBI" id="CHEBI:61560"/>
        <dbReference type="ChEBI" id="CHEBI:173112"/>
        <dbReference type="EC" id="2.7.7.7"/>
    </reaction>
</comment>
<organism evidence="8 9">
    <name type="scientific">Sphingomonas corticis</name>
    <dbReference type="NCBI Taxonomy" id="2722791"/>
    <lineage>
        <taxon>Bacteria</taxon>
        <taxon>Pseudomonadati</taxon>
        <taxon>Pseudomonadota</taxon>
        <taxon>Alphaproteobacteria</taxon>
        <taxon>Sphingomonadales</taxon>
        <taxon>Sphingomonadaceae</taxon>
        <taxon>Sphingomonas</taxon>
    </lineage>
</organism>
<keyword evidence="3" id="KW-0548">Nucleotidyltransferase</keyword>
<dbReference type="InterPro" id="IPR005790">
    <property type="entry name" value="DNA_polIII_delta"/>
</dbReference>
<sequence length="344" mass="35813">MKATEARLKAALDRPPADIRLYLLHGPDESTAMALAARLTTAMGADAERIDLDAATLRGDPARLADEAAALSLFGGARSIRVTGAGEEALGAVEALLAADRAGNPAVMVAPGVKATGKLVKAAIDSDRAMAFACYAPSERDAATIATELAREAGLRVTPVVAQRIARAAEGDRAVMAREVEKLALYLDASPDRPAEADDEALAAVGATLVEGETGEIVAAVVGGDAGALVLALRRQQGPDASPIPILRALERRFLQLMEMRAQVDGGEGIDQVVDRARVFWKEKGATAAALRRWDARALRVALTRVAAAQRDTIGAGPAGGSVAAQTLLALAEFRAAEFRSARR</sequence>
<evidence type="ECO:0000256" key="3">
    <source>
        <dbReference type="ARBA" id="ARBA00022695"/>
    </source>
</evidence>
<dbReference type="RefSeq" id="WP_168133167.1">
    <property type="nucleotide sequence ID" value="NZ_JAAVJH010000002.1"/>
</dbReference>
<dbReference type="Proteomes" id="UP000732399">
    <property type="component" value="Unassembled WGS sequence"/>
</dbReference>
<gene>
    <name evidence="8" type="ORF">HBH26_03225</name>
</gene>
<name>A0ABX1CPH0_9SPHN</name>
<evidence type="ECO:0000256" key="1">
    <source>
        <dbReference type="ARBA" id="ARBA00012417"/>
    </source>
</evidence>
<evidence type="ECO:0000256" key="2">
    <source>
        <dbReference type="ARBA" id="ARBA00022679"/>
    </source>
</evidence>
<comment type="caution">
    <text evidence="8">The sequence shown here is derived from an EMBL/GenBank/DDBJ whole genome shotgun (WGS) entry which is preliminary data.</text>
</comment>
<dbReference type="PANTHER" id="PTHR34388">
    <property type="entry name" value="DNA POLYMERASE III SUBUNIT DELTA"/>
    <property type="match status" value="1"/>
</dbReference>
<dbReference type="InterPro" id="IPR027417">
    <property type="entry name" value="P-loop_NTPase"/>
</dbReference>
<proteinExistence type="inferred from homology"/>
<dbReference type="SUPFAM" id="SSF52540">
    <property type="entry name" value="P-loop containing nucleoside triphosphate hydrolases"/>
    <property type="match status" value="1"/>
</dbReference>
<dbReference type="Gene3D" id="1.20.272.10">
    <property type="match status" value="1"/>
</dbReference>
<reference evidence="8 9" key="1">
    <citation type="submission" date="2020-03" db="EMBL/GenBank/DDBJ databases">
        <authorList>
            <person name="Wang L."/>
            <person name="He N."/>
            <person name="Li Y."/>
            <person name="Fang Y."/>
            <person name="Zhang F."/>
        </authorList>
    </citation>
    <scope>NUCLEOTIDE SEQUENCE [LARGE SCALE GENOMIC DNA]</scope>
    <source>
        <strain evidence="8 9">36D10-4-7</strain>
    </source>
</reference>
<evidence type="ECO:0000256" key="7">
    <source>
        <dbReference type="ARBA" id="ARBA00049244"/>
    </source>
</evidence>
<dbReference type="EC" id="2.7.7.7" evidence="1"/>
<keyword evidence="4" id="KW-0235">DNA replication</keyword>
<dbReference type="PANTHER" id="PTHR34388:SF1">
    <property type="entry name" value="DNA POLYMERASE III SUBUNIT DELTA"/>
    <property type="match status" value="1"/>
</dbReference>
<accession>A0ABX1CPH0</accession>
<comment type="similarity">
    <text evidence="6">Belongs to the DNA polymerase HolA subunit family.</text>
</comment>
<dbReference type="SUPFAM" id="SSF48019">
    <property type="entry name" value="post-AAA+ oligomerization domain-like"/>
    <property type="match status" value="1"/>
</dbReference>
<keyword evidence="9" id="KW-1185">Reference proteome</keyword>
<dbReference type="NCBIfam" id="TIGR01128">
    <property type="entry name" value="holA"/>
    <property type="match status" value="1"/>
</dbReference>
<evidence type="ECO:0000313" key="8">
    <source>
        <dbReference type="EMBL" id="NJR77627.1"/>
    </source>
</evidence>
<dbReference type="EMBL" id="JAAVJH010000002">
    <property type="protein sequence ID" value="NJR77627.1"/>
    <property type="molecule type" value="Genomic_DNA"/>
</dbReference>
<evidence type="ECO:0000256" key="6">
    <source>
        <dbReference type="ARBA" id="ARBA00034754"/>
    </source>
</evidence>
<evidence type="ECO:0000256" key="5">
    <source>
        <dbReference type="ARBA" id="ARBA00022932"/>
    </source>
</evidence>
<protein>
    <recommendedName>
        <fullName evidence="1">DNA-directed DNA polymerase</fullName>
        <ecNumber evidence="1">2.7.7.7</ecNumber>
    </recommendedName>
</protein>
<dbReference type="InterPro" id="IPR008921">
    <property type="entry name" value="DNA_pol3_clamp-load_cplx_C"/>
</dbReference>
<keyword evidence="5" id="KW-0239">DNA-directed DNA polymerase</keyword>